<feature type="signal peptide" evidence="1">
    <location>
        <begin position="1"/>
        <end position="24"/>
    </location>
</feature>
<name>A0A4Y3PFP6_BREPA</name>
<dbReference type="Pfam" id="PF16244">
    <property type="entry name" value="DUF4901"/>
    <property type="match status" value="2"/>
</dbReference>
<evidence type="ECO:0000313" key="4">
    <source>
        <dbReference type="Proteomes" id="UP000316882"/>
    </source>
</evidence>
<dbReference type="InterPro" id="IPR032599">
    <property type="entry name" value="YcdB/YcdC_rep_domain"/>
</dbReference>
<evidence type="ECO:0000313" key="3">
    <source>
        <dbReference type="EMBL" id="GEB31545.1"/>
    </source>
</evidence>
<protein>
    <recommendedName>
        <fullName evidence="2">YcdB/YcdC repeated domain-containing protein</fullName>
    </recommendedName>
</protein>
<gene>
    <name evidence="3" type="ORF">BPA01_11250</name>
</gene>
<keyword evidence="1" id="KW-0732">Signal</keyword>
<dbReference type="AlphaFoldDB" id="A0A4Y3PFP6"/>
<feature type="domain" description="YcdB/YcdC repeated" evidence="2">
    <location>
        <begin position="308"/>
        <end position="421"/>
    </location>
</feature>
<dbReference type="RefSeq" id="WP_122965784.1">
    <property type="nucleotide sequence ID" value="NZ_BJMH01000004.1"/>
</dbReference>
<proteinExistence type="predicted"/>
<comment type="caution">
    <text evidence="3">The sequence shown here is derived from an EMBL/GenBank/DDBJ whole genome shotgun (WGS) entry which is preliminary data.</text>
</comment>
<feature type="domain" description="YcdB/YcdC repeated" evidence="2">
    <location>
        <begin position="82"/>
        <end position="178"/>
    </location>
</feature>
<evidence type="ECO:0000256" key="1">
    <source>
        <dbReference type="SAM" id="SignalP"/>
    </source>
</evidence>
<reference evidence="3 4" key="1">
    <citation type="submission" date="2019-06" db="EMBL/GenBank/DDBJ databases">
        <title>Whole genome shotgun sequence of Brevibacillus parabrevis NBRC 12334.</title>
        <authorList>
            <person name="Hosoyama A."/>
            <person name="Uohara A."/>
            <person name="Ohji S."/>
            <person name="Ichikawa N."/>
        </authorList>
    </citation>
    <scope>NUCLEOTIDE SEQUENCE [LARGE SCALE GENOMIC DNA]</scope>
    <source>
        <strain evidence="3 4">NBRC 12334</strain>
    </source>
</reference>
<dbReference type="Proteomes" id="UP000316882">
    <property type="component" value="Unassembled WGS sequence"/>
</dbReference>
<dbReference type="EMBL" id="BJMH01000004">
    <property type="protein sequence ID" value="GEB31545.1"/>
    <property type="molecule type" value="Genomic_DNA"/>
</dbReference>
<evidence type="ECO:0000259" key="2">
    <source>
        <dbReference type="Pfam" id="PF16244"/>
    </source>
</evidence>
<accession>A0A4Y3PFP6</accession>
<feature type="chain" id="PRO_5022951034" description="YcdB/YcdC repeated domain-containing protein" evidence="1">
    <location>
        <begin position="25"/>
        <end position="501"/>
    </location>
</feature>
<sequence length="501" mass="54801">MKKWNSAVMSIVAATLLAASPAWAVQASAKSADSSAAQAQGVAQQTIAKLEKLLPYMEQLPVEKVSLDEDSDVIVVERRKLEEDKEAAMTIYLNKQTGSIQSFEYAADDAGDEELSPDEQKKKADVFLRELLGDAAEGYQFDAKRSEELGTPSYQLVVNGIPFFERNLLVSVNGNGEVSGLMANAASNPLSSANLPKKEEAISVAQAEKAIAERMTPAYRLQKDGKSMMLTYHVSWSGMLDAKTGQSVETQHSQFYYEPDLSGALLPVSPQGKTLTAKDKAEAAALLKTIIGFNTEDATYVERAAEDTPEGKVQNYVWKKGTFVANVSVKAATGQVIDVSLEPSQYVEPKQKVTVEAARKAAVQVLQVYLDKETKAVALDASSYLKDPNAYRFTFYRTQNGLPVLNHAYQVTIDKETGKVIGLFGEFSKPANVVYPDPANIVPREQAAKEYLKHHPLSLVYLEPVLDGKRQPNPLLVYKSAKSESVQEYVDAVTGSSIPWK</sequence>
<dbReference type="STRING" id="54914.AV540_23235"/>
<organism evidence="3 4">
    <name type="scientific">Brevibacillus parabrevis</name>
    <dbReference type="NCBI Taxonomy" id="54914"/>
    <lineage>
        <taxon>Bacteria</taxon>
        <taxon>Bacillati</taxon>
        <taxon>Bacillota</taxon>
        <taxon>Bacilli</taxon>
        <taxon>Bacillales</taxon>
        <taxon>Paenibacillaceae</taxon>
        <taxon>Brevibacillus</taxon>
    </lineage>
</organism>
<keyword evidence="4" id="KW-1185">Reference proteome</keyword>